<dbReference type="Proteomes" id="UP000886889">
    <property type="component" value="Unassembled WGS sequence"/>
</dbReference>
<name>A0A9D1NYE4_9FIRM</name>
<comment type="caution">
    <text evidence="1">The sequence shown here is derived from an EMBL/GenBank/DDBJ whole genome shotgun (WGS) entry which is preliminary data.</text>
</comment>
<reference evidence="1" key="1">
    <citation type="submission" date="2020-10" db="EMBL/GenBank/DDBJ databases">
        <authorList>
            <person name="Gilroy R."/>
        </authorList>
    </citation>
    <scope>NUCLEOTIDE SEQUENCE</scope>
    <source>
        <strain evidence="1">ChiBcec6-7307</strain>
    </source>
</reference>
<dbReference type="InterPro" id="IPR014998">
    <property type="entry name" value="DUF1848"/>
</dbReference>
<evidence type="ECO:0000313" key="2">
    <source>
        <dbReference type="Proteomes" id="UP000886889"/>
    </source>
</evidence>
<sequence length="328" mass="36695">MIISASRRTDIPHYYGDWFFRRLKEGFLWVRNPLNPKQVSRISLSPAAVDCIVFWTKDPEPVMGRLEELRDYDYYFQFTLTGYGREVEPGLPDKETVLLPAFRRLAKQIGSERTVWRYDPILFSDTYTAEWHLDTFGRFADALQGYTKRCVISFADLYVGNRKGMAAIGAAGIRGIVPQAAATASVSKGWTAENIGPFASRLKAAADRNGMELVTCAEQADLSEWGIEHGSCIDPKLIEQITGFRMKGKKDPGQRPECGCMQSIDVGAYHTCPCGCAYCYAGGGGAAAERNFRQHRPDSPLLCGRPGPEDEVRERGMPSLKEYQMSLF</sequence>
<dbReference type="EMBL" id="DVOS01000046">
    <property type="protein sequence ID" value="HIV23358.1"/>
    <property type="molecule type" value="Genomic_DNA"/>
</dbReference>
<protein>
    <submittedName>
        <fullName evidence="1">DUF1848 domain-containing protein</fullName>
    </submittedName>
</protein>
<dbReference type="AlphaFoldDB" id="A0A9D1NYE4"/>
<dbReference type="Pfam" id="PF08902">
    <property type="entry name" value="DUF1848"/>
    <property type="match status" value="1"/>
</dbReference>
<reference evidence="1" key="2">
    <citation type="journal article" date="2021" name="PeerJ">
        <title>Extensive microbial diversity within the chicken gut microbiome revealed by metagenomics and culture.</title>
        <authorList>
            <person name="Gilroy R."/>
            <person name="Ravi A."/>
            <person name="Getino M."/>
            <person name="Pursley I."/>
            <person name="Horton D.L."/>
            <person name="Alikhan N.F."/>
            <person name="Baker D."/>
            <person name="Gharbi K."/>
            <person name="Hall N."/>
            <person name="Watson M."/>
            <person name="Adriaenssens E.M."/>
            <person name="Foster-Nyarko E."/>
            <person name="Jarju S."/>
            <person name="Secka A."/>
            <person name="Antonio M."/>
            <person name="Oren A."/>
            <person name="Chaudhuri R.R."/>
            <person name="La Ragione R."/>
            <person name="Hildebrand F."/>
            <person name="Pallen M.J."/>
        </authorList>
    </citation>
    <scope>NUCLEOTIDE SEQUENCE</scope>
    <source>
        <strain evidence="1">ChiBcec6-7307</strain>
    </source>
</reference>
<evidence type="ECO:0000313" key="1">
    <source>
        <dbReference type="EMBL" id="HIV23358.1"/>
    </source>
</evidence>
<gene>
    <name evidence="1" type="ORF">IAC80_05400</name>
</gene>
<organism evidence="1 2">
    <name type="scientific">Candidatus Merdiplasma excrementigallinarum</name>
    <dbReference type="NCBI Taxonomy" id="2840864"/>
    <lineage>
        <taxon>Bacteria</taxon>
        <taxon>Bacillati</taxon>
        <taxon>Bacillota</taxon>
        <taxon>Clostridia</taxon>
        <taxon>Lachnospirales</taxon>
        <taxon>Lachnospiraceae</taxon>
        <taxon>Lachnospiraceae incertae sedis</taxon>
        <taxon>Candidatus Merdiplasma</taxon>
    </lineage>
</organism>
<proteinExistence type="predicted"/>
<accession>A0A9D1NYE4</accession>